<comment type="cofactor">
    <cofactor evidence="1">
        <name>pantetheine 4'-phosphate</name>
        <dbReference type="ChEBI" id="CHEBI:47942"/>
    </cofactor>
</comment>
<dbReference type="Pfam" id="PF00668">
    <property type="entry name" value="Condensation"/>
    <property type="match status" value="2"/>
</dbReference>
<evidence type="ECO:0000256" key="2">
    <source>
        <dbReference type="ARBA" id="ARBA00022450"/>
    </source>
</evidence>
<dbReference type="STRING" id="1416801.SAMN05192553_102375"/>
<dbReference type="InterPro" id="IPR006162">
    <property type="entry name" value="Ppantetheine_attach_site"/>
</dbReference>
<evidence type="ECO:0000313" key="5">
    <source>
        <dbReference type="EMBL" id="SEJ09892.1"/>
    </source>
</evidence>
<dbReference type="Gene3D" id="3.40.50.1820">
    <property type="entry name" value="alpha/beta hydrolase"/>
    <property type="match status" value="1"/>
</dbReference>
<dbReference type="SUPFAM" id="SSF56801">
    <property type="entry name" value="Acetyl-CoA synthetase-like"/>
    <property type="match status" value="3"/>
</dbReference>
<evidence type="ECO:0000256" key="1">
    <source>
        <dbReference type="ARBA" id="ARBA00001957"/>
    </source>
</evidence>
<gene>
    <name evidence="5" type="ORF">SAMN05192553_102375</name>
</gene>
<dbReference type="PANTHER" id="PTHR45527:SF1">
    <property type="entry name" value="FATTY ACID SYNTHASE"/>
    <property type="match status" value="1"/>
</dbReference>
<dbReference type="FunFam" id="3.30.300.30:FF:000015">
    <property type="entry name" value="Nonribosomal peptide synthase SidD"/>
    <property type="match status" value="1"/>
</dbReference>
<sequence length="2965" mass="329972">MNSKRFLNELTGKSPEKAQTVLDLFQKQVNSYPEKKAIREASHSYTYTELDELATKISQFLGDPAFQFQQLVPVSMDRTHRYVATILGIIKSGKAFVPLNPEWPEQRKREILQQLNATFLFSEGETSVPSEKFTLLAFDEAVRVGESTTSAGLHRINPDTPAYILYTSGSTGSPKGVQVNHRQLFAATQNRIDRYPGVPNLLLIPPLSFDASLAAIFWPLCTGGSLVMSSAESIREPEAIPSLLAGTNTLLCVPSYYRFLLEEGLLKGQQLERVILGGESLPKTLALAHFQEMNQVRLYNEYGPTETTIWSTVAEITPKQDPITIGTPLAGVSCYVLDPKTGARLPAGIGGELYIGGIQVAQGYWKDPALTAARFLPDPFSEEKGAILYATGDRVRSLPDGRLVFEGRNDRQVKFQGNRIDLAEIEKVLLDSEKVSEAVAMLAEPLGSNPQLLLFIVPKGRLNAGEARHLLEKRLPGYMIPGKIELRDRFPRTENGKLDQQALLAGLPEETKMNGLSDKELRFLVQAVGDVLGVEQPDVSKNIFELGGNSLAAMQLVARLNNEHKVGLRVSDIFDHPTISELHRVVRQRRQAEVVKSGASAAPSRAQPLAPAVSSAQQSLWIVDQLEGSLAYHLSVSYLLTGKLDPNRLEVAIRAVIKKHKSLRTCILGIDRVRLKAAAHWKFDLYRESEREFSESVVREDFDDFFRKPFDLREDFLVRGRLLAFGKERHVLGLVFHHIAFDDHSMKIFLRELSDNYRSLATGAVLEDSPDFVEPPPATVHDQREVPEDSGSMAYWEKTLAGWEILQMPTDYSQTSAGPRPAGILRFFLDRQEIAPVAAIGKEHQATLFMTFLALFKVLLYRYTNQVDICVGTTVADRNFPGAEEQIGYLITTVPLRSRIQPADTFDQFLHAIKKEVREALAHARIPFLKLVEAFSSGDTGGKPFFNTLFVMHEGAADAANLQLPDIEVGSLDVDPFAAKFDLSFSLAGDATGLQGSIEYDAGKFAPETIERLLAHFRQLMQTLPEQLHSPVKKMTLLSADELDALSGGEASQADIVYRSFFDRFEEQVARKGPETALLTGRERMDFSSLDRRATKLADWLVREGVRQGDHVVLLAARGSDMVAAMLGIWKAGAAYVPVDPAYPAERIAFIVADCGASHLLVDEASAGLIEPKHGGKLLRLQQGLKESDFEPQRLPNLSPDQRAYLIYTSGTTGKPKGVCLTQANLAAFLDWCGREFAPESFALMYAATSMCFDLSIFELFFPLAFGKPIRILQNGLQIPEYLPGDQGVLINTVPSLVQKLLEEKVDLAHVALLNMAGEPIPGSLVNQLGLESLPVRNLYGPTEDTTYSTCERLLPGKPVSIGRPIAGSFAYVLNADLMPCPVGVPGEIYLGGRGLAQGYWNRPGLTAEKFVPNPLAKAAGSILYKTGDRGVWRSDGKIDFLGRLDNQIKLNGYRIELDEIATLMQAIPGVKNAVVVLQQAASGEKRLAGFFTADQPLDTRKIQGKLRDALPGYMLPSQVVQVDRFPLTPNGKIDRKQLEKAAILDSEQEGFAPPTTLLESNLLDLWRTVLRSDQAGVRDNFFLLGGNSLLALRLLGKIRESIGVEISVTELFAHPTVSAIADLIRSREQTSTVSARILPCRPRPDRVPLSFGQESLWLTDKLEGSSQYHIPLLIKITGETRRMVLQEAIKSIMERHEVLRTVIRERGDEASQQVMPVAAWELAEASGHLGASQAGLPDREMAEFLARPFDLGKDYMIRAKKYPLDGDACHLFVVVHHIAFDGWSISVFLSELFALVKSEKRGENPLLPHLKIQYADYALWQRNRLRDETLAAKMQYWKEKLAGLRPFHFYGEGVRAHRKSHDGATYEIRIGSDLRKRILELAKQLGLSPFMLLLAAFKSLLERNSGQRDLCVGTAMGGRNHTETEPMIGYFVNPLPIRSKLNPSDSFRDTLLAVKKNTLEAFEHQEVPFEKIVAATAQHRQFGVNPLFQVMFVMEYGDEVRNSAEGLSMEVQSVPQTTAKFDLTFLVKESSTGIGVRIEYSKDIFDAERIEKLASQYIQLLDSGLADPNQKLSQLVPDRAFSGLGKVEAYEGINQRYLPIQRMIEAAASRNGDRTAVFFGRAELSYASLNSQANQLAAYLLDQGLKKGEVVGILLPRSPAFVIGILGILKAGGAYLPLDTDLPAQRIGYMLEDSCSFFITGADEHQIETSVTKILWEEFQDRAGEYPTRNTEVHSVPGDPAYLIYTSGTTGKPKGVALDHLNLFHFVSVVNDQPGISATDRVLAVSSVSFDIALLETLVSLVFGAQIIILDREQRKEPRVILEELENRAITVMFATPSHWKMMLEAGWTRNLESLRMISGGEPLEKNLAQRLLPLGAELWNVYGPTETTVYATIKQVRATDREITVGKPVVNTRLYVVDKDGNPVQKGRKGEIWVAGHGVGSGYLNQPELTRERFIEIPAEAGSRHRVYKTGDLGWITPADELVVSGRMDHQVKIRGHRIELAEVESGLRQLKGIKDAIVLVRKDANEQAFLRAYLVPTQEAILEAQVWQYPEANQVRQWRNQLAENLAEVMIPTDYLWVKAFSLTENGKVNREALPDPERGFAASTGDGAGFDPEERLVAEIWKKALGLEQIRKTDNFFEIGGHSLTAVKVMVQLENVYGIRLPLSVLFKYPTIQNLSQAIKSGVLGDSEWKSLVAIKNAGSKPPLYIVHGGGLNILPFYAVAREMDREQPVFGIQAKGLDGVEQPLQTVEAIASQYLSEVLQQNPNGPYFLAGYSLGGIIAYEMACQLRKMGKSVEKLVLFDTYAFQRNYHLAFGMRLLKNMEYFFGKRKFDVELLLRHPDIFKRIKKASWQRKFRKVHKLLGAEQEKAESSLLKTYKRVEYVYKEACKGYEIPYYDGAVDLIKARIASGYLPDKEGFGWKPFVNELRVWEAEGEHITMLSPPNDASFARLLQQVLDQGNKK</sequence>
<dbReference type="InterPro" id="IPR009081">
    <property type="entry name" value="PP-bd_ACP"/>
</dbReference>
<dbReference type="GO" id="GO:0031177">
    <property type="term" value="F:phosphopantetheine binding"/>
    <property type="evidence" value="ECO:0007669"/>
    <property type="project" value="InterPro"/>
</dbReference>
<proteinExistence type="predicted"/>
<dbReference type="EMBL" id="FNZH01000002">
    <property type="protein sequence ID" value="SEJ09892.1"/>
    <property type="molecule type" value="Genomic_DNA"/>
</dbReference>
<dbReference type="FunFam" id="3.40.50.980:FF:000001">
    <property type="entry name" value="Non-ribosomal peptide synthetase"/>
    <property type="match status" value="2"/>
</dbReference>
<evidence type="ECO:0000256" key="3">
    <source>
        <dbReference type="ARBA" id="ARBA00022553"/>
    </source>
</evidence>
<dbReference type="Gene3D" id="3.30.559.10">
    <property type="entry name" value="Chloramphenicol acetyltransferase-like domain"/>
    <property type="match status" value="2"/>
</dbReference>
<feature type="domain" description="Carrier" evidence="4">
    <location>
        <begin position="515"/>
        <end position="590"/>
    </location>
</feature>
<dbReference type="InterPro" id="IPR036736">
    <property type="entry name" value="ACP-like_sf"/>
</dbReference>
<dbReference type="InterPro" id="IPR042099">
    <property type="entry name" value="ANL_N_sf"/>
</dbReference>
<dbReference type="Gene3D" id="3.30.559.30">
    <property type="entry name" value="Nonribosomal peptide synthetase, condensation domain"/>
    <property type="match status" value="2"/>
</dbReference>
<dbReference type="OrthoDB" id="4317020at2"/>
<keyword evidence="6" id="KW-1185">Reference proteome</keyword>
<dbReference type="FunFam" id="1.10.1200.10:FF:000016">
    <property type="entry name" value="Non-ribosomal peptide synthase"/>
    <property type="match status" value="1"/>
</dbReference>
<reference evidence="6" key="1">
    <citation type="submission" date="2016-10" db="EMBL/GenBank/DDBJ databases">
        <authorList>
            <person name="Varghese N."/>
            <person name="Submissions S."/>
        </authorList>
    </citation>
    <scope>NUCLEOTIDE SEQUENCE [LARGE SCALE GENOMIC DNA]</scope>
    <source>
        <strain evidence="6">IBRC-M 10761</strain>
    </source>
</reference>
<evidence type="ECO:0000313" key="6">
    <source>
        <dbReference type="Proteomes" id="UP000199403"/>
    </source>
</evidence>
<dbReference type="InterPro" id="IPR025110">
    <property type="entry name" value="AMP-bd_C"/>
</dbReference>
<dbReference type="CDD" id="cd19531">
    <property type="entry name" value="LCL_NRPS-like"/>
    <property type="match status" value="2"/>
</dbReference>
<accession>A0A1H6WBG0</accession>
<dbReference type="PANTHER" id="PTHR45527">
    <property type="entry name" value="NONRIBOSOMAL PEPTIDE SYNTHETASE"/>
    <property type="match status" value="1"/>
</dbReference>
<protein>
    <submittedName>
        <fullName evidence="5">Amino acid adenylation domain-containing protein</fullName>
    </submittedName>
</protein>
<dbReference type="SUPFAM" id="SSF47336">
    <property type="entry name" value="ACP-like"/>
    <property type="match status" value="3"/>
</dbReference>
<dbReference type="SUPFAM" id="SSF53474">
    <property type="entry name" value="alpha/beta-Hydrolases"/>
    <property type="match status" value="1"/>
</dbReference>
<dbReference type="NCBIfam" id="NF003417">
    <property type="entry name" value="PRK04813.1"/>
    <property type="match status" value="3"/>
</dbReference>
<dbReference type="Pfam" id="PF00975">
    <property type="entry name" value="Thioesterase"/>
    <property type="match status" value="1"/>
</dbReference>
<dbReference type="PROSITE" id="PS00012">
    <property type="entry name" value="PHOSPHOPANTETHEINE"/>
    <property type="match status" value="2"/>
</dbReference>
<dbReference type="CDD" id="cd05930">
    <property type="entry name" value="A_NRPS"/>
    <property type="match status" value="3"/>
</dbReference>
<feature type="domain" description="Carrier" evidence="4">
    <location>
        <begin position="2612"/>
        <end position="2687"/>
    </location>
</feature>
<dbReference type="InterPro" id="IPR001031">
    <property type="entry name" value="Thioesterase"/>
</dbReference>
<name>A0A1H6WBG0_9BACT</name>
<dbReference type="InterPro" id="IPR020806">
    <property type="entry name" value="PKS_PP-bd"/>
</dbReference>
<dbReference type="SUPFAM" id="SSF52777">
    <property type="entry name" value="CoA-dependent acyltransferases"/>
    <property type="match status" value="4"/>
</dbReference>
<dbReference type="GO" id="GO:0072330">
    <property type="term" value="P:monocarboxylic acid biosynthetic process"/>
    <property type="evidence" value="ECO:0007669"/>
    <property type="project" value="UniProtKB-ARBA"/>
</dbReference>
<dbReference type="NCBIfam" id="TIGR01733">
    <property type="entry name" value="AA-adenyl-dom"/>
    <property type="match status" value="3"/>
</dbReference>
<dbReference type="GO" id="GO:0043041">
    <property type="term" value="P:amino acid activation for nonribosomal peptide biosynthetic process"/>
    <property type="evidence" value="ECO:0007669"/>
    <property type="project" value="TreeGrafter"/>
</dbReference>
<dbReference type="Gene3D" id="3.40.50.12780">
    <property type="entry name" value="N-terminal domain of ligase-like"/>
    <property type="match status" value="3"/>
</dbReference>
<dbReference type="InterPro" id="IPR010071">
    <property type="entry name" value="AA_adenyl_dom"/>
</dbReference>
<dbReference type="Pfam" id="PF00550">
    <property type="entry name" value="PP-binding"/>
    <property type="match status" value="3"/>
</dbReference>
<organism evidence="5 6">
    <name type="scientific">Cyclobacterium xiamenense</name>
    <dbReference type="NCBI Taxonomy" id="1297121"/>
    <lineage>
        <taxon>Bacteria</taxon>
        <taxon>Pseudomonadati</taxon>
        <taxon>Bacteroidota</taxon>
        <taxon>Cytophagia</taxon>
        <taxon>Cytophagales</taxon>
        <taxon>Cyclobacteriaceae</taxon>
        <taxon>Cyclobacterium</taxon>
    </lineage>
</organism>
<dbReference type="GO" id="GO:0044550">
    <property type="term" value="P:secondary metabolite biosynthetic process"/>
    <property type="evidence" value="ECO:0007669"/>
    <property type="project" value="TreeGrafter"/>
</dbReference>
<dbReference type="Pfam" id="PF00501">
    <property type="entry name" value="AMP-binding"/>
    <property type="match status" value="3"/>
</dbReference>
<dbReference type="InterPro" id="IPR000873">
    <property type="entry name" value="AMP-dep_synth/lig_dom"/>
</dbReference>
<dbReference type="Proteomes" id="UP000199403">
    <property type="component" value="Unassembled WGS sequence"/>
</dbReference>
<evidence type="ECO:0000259" key="4">
    <source>
        <dbReference type="PROSITE" id="PS50075"/>
    </source>
</evidence>
<dbReference type="GO" id="GO:0005737">
    <property type="term" value="C:cytoplasm"/>
    <property type="evidence" value="ECO:0007669"/>
    <property type="project" value="TreeGrafter"/>
</dbReference>
<dbReference type="InterPro" id="IPR020845">
    <property type="entry name" value="AMP-binding_CS"/>
</dbReference>
<keyword evidence="2" id="KW-0596">Phosphopantetheine</keyword>
<dbReference type="InterPro" id="IPR023213">
    <property type="entry name" value="CAT-like_dom_sf"/>
</dbReference>
<dbReference type="InterPro" id="IPR001242">
    <property type="entry name" value="Condensation_dom"/>
</dbReference>
<dbReference type="PROSITE" id="PS50075">
    <property type="entry name" value="CARRIER"/>
    <property type="match status" value="3"/>
</dbReference>
<dbReference type="PROSITE" id="PS00455">
    <property type="entry name" value="AMP_BINDING"/>
    <property type="match status" value="3"/>
</dbReference>
<dbReference type="InterPro" id="IPR045851">
    <property type="entry name" value="AMP-bd_C_sf"/>
</dbReference>
<dbReference type="Gene3D" id="1.10.1200.10">
    <property type="entry name" value="ACP-like"/>
    <property type="match status" value="3"/>
</dbReference>
<dbReference type="SMART" id="SM00823">
    <property type="entry name" value="PKS_PP"/>
    <property type="match status" value="3"/>
</dbReference>
<dbReference type="Pfam" id="PF13193">
    <property type="entry name" value="AMP-binding_C"/>
    <property type="match status" value="2"/>
</dbReference>
<dbReference type="GO" id="GO:0003824">
    <property type="term" value="F:catalytic activity"/>
    <property type="evidence" value="ECO:0007669"/>
    <property type="project" value="InterPro"/>
</dbReference>
<feature type="domain" description="Carrier" evidence="4">
    <location>
        <begin position="1554"/>
        <end position="1629"/>
    </location>
</feature>
<keyword evidence="3" id="KW-0597">Phosphoprotein</keyword>
<dbReference type="InterPro" id="IPR029058">
    <property type="entry name" value="AB_hydrolase_fold"/>
</dbReference>
<dbReference type="Gene3D" id="3.30.300.30">
    <property type="match status" value="3"/>
</dbReference>